<evidence type="ECO:0000256" key="2">
    <source>
        <dbReference type="ARBA" id="ARBA00022679"/>
    </source>
</evidence>
<dbReference type="RefSeq" id="WP_121838532.1">
    <property type="nucleotide sequence ID" value="NZ_ML014768.1"/>
</dbReference>
<dbReference type="InterPro" id="IPR036249">
    <property type="entry name" value="Thioredoxin-like_sf"/>
</dbReference>
<dbReference type="PANTHER" id="PTHR44051:SF21">
    <property type="entry name" value="GLUTATHIONE S-TRANSFERASE FAMILY PROTEIN"/>
    <property type="match status" value="1"/>
</dbReference>
<evidence type="ECO:0000259" key="5">
    <source>
        <dbReference type="PROSITE" id="PS50405"/>
    </source>
</evidence>
<dbReference type="PROSITE" id="PS50405">
    <property type="entry name" value="GST_CTER"/>
    <property type="match status" value="1"/>
</dbReference>
<reference evidence="6 7" key="1">
    <citation type="submission" date="2018-09" db="EMBL/GenBank/DDBJ databases">
        <title>Phylogeny of the Shewanellaceae, and recommendation for two new genera, Pseudoshewanella and Parashewanella.</title>
        <authorList>
            <person name="Wang G."/>
        </authorList>
    </citation>
    <scope>NUCLEOTIDE SEQUENCE [LARGE SCALE GENOMIC DNA]</scope>
    <source>
        <strain evidence="6 7">C51</strain>
    </source>
</reference>
<proteinExistence type="inferred from homology"/>
<comment type="caution">
    <text evidence="6">The sequence shown here is derived from an EMBL/GenBank/DDBJ whole genome shotgun (WGS) entry which is preliminary data.</text>
</comment>
<dbReference type="PROSITE" id="PS50404">
    <property type="entry name" value="GST_NTER"/>
    <property type="match status" value="1"/>
</dbReference>
<protein>
    <submittedName>
        <fullName evidence="6">Glutathione S-transferase family protein</fullName>
    </submittedName>
</protein>
<dbReference type="PANTHER" id="PTHR44051">
    <property type="entry name" value="GLUTATHIONE S-TRANSFERASE-RELATED"/>
    <property type="match status" value="1"/>
</dbReference>
<evidence type="ECO:0000256" key="1">
    <source>
        <dbReference type="ARBA" id="ARBA00007409"/>
    </source>
</evidence>
<dbReference type="Proteomes" id="UP000281474">
    <property type="component" value="Unassembled WGS sequence"/>
</dbReference>
<sequence length="210" mass="23731">MITLHGTPKSRALRVSWLLEELNLDWTFSYLDFSKGANRSPEYLALNPSGKMPVLQDGDLVITESAAICMYLAEKYGHGKLLPKAGTLESARHHEWISFIITEFEQPLWSMGKHKFALPAEVRIADMRNTAIWEFNKAAELAENKLPDSLYLLGDELTVADILLAQTLLWAQVFEQTLPPKLTAYFERMQQLPSLARAIDKAKASIPEET</sequence>
<dbReference type="Gene3D" id="1.20.1050.10">
    <property type="match status" value="1"/>
</dbReference>
<dbReference type="InterPro" id="IPR040079">
    <property type="entry name" value="Glutathione_S-Trfase"/>
</dbReference>
<dbReference type="SFLD" id="SFLDG01150">
    <property type="entry name" value="Main.1:_Beta-like"/>
    <property type="match status" value="1"/>
</dbReference>
<evidence type="ECO:0000313" key="7">
    <source>
        <dbReference type="Proteomes" id="UP000281474"/>
    </source>
</evidence>
<dbReference type="EMBL" id="QZEI01000019">
    <property type="protein sequence ID" value="RLV60245.1"/>
    <property type="molecule type" value="Genomic_DNA"/>
</dbReference>
<comment type="similarity">
    <text evidence="1 3">Belongs to the GST superfamily.</text>
</comment>
<evidence type="ECO:0000313" key="6">
    <source>
        <dbReference type="EMBL" id="RLV60245.1"/>
    </source>
</evidence>
<organism evidence="6 7">
    <name type="scientific">Parashewanella curva</name>
    <dbReference type="NCBI Taxonomy" id="2338552"/>
    <lineage>
        <taxon>Bacteria</taxon>
        <taxon>Pseudomonadati</taxon>
        <taxon>Pseudomonadota</taxon>
        <taxon>Gammaproteobacteria</taxon>
        <taxon>Alteromonadales</taxon>
        <taxon>Shewanellaceae</taxon>
        <taxon>Parashewanella</taxon>
    </lineage>
</organism>
<dbReference type="OrthoDB" id="5740960at2"/>
<accession>A0A3L8PYA8</accession>
<gene>
    <name evidence="6" type="ORF">D5018_08000</name>
</gene>
<feature type="domain" description="GST C-terminal" evidence="5">
    <location>
        <begin position="86"/>
        <end position="210"/>
    </location>
</feature>
<dbReference type="Gene3D" id="3.40.30.10">
    <property type="entry name" value="Glutaredoxin"/>
    <property type="match status" value="1"/>
</dbReference>
<dbReference type="CDD" id="cd03046">
    <property type="entry name" value="GST_N_GTT1_like"/>
    <property type="match status" value="1"/>
</dbReference>
<feature type="domain" description="GST N-terminal" evidence="4">
    <location>
        <begin position="1"/>
        <end position="80"/>
    </location>
</feature>
<name>A0A3L8PYA8_9GAMM</name>
<dbReference type="SFLD" id="SFLDS00019">
    <property type="entry name" value="Glutathione_Transferase_(cytos"/>
    <property type="match status" value="1"/>
</dbReference>
<dbReference type="GO" id="GO:0016740">
    <property type="term" value="F:transferase activity"/>
    <property type="evidence" value="ECO:0007669"/>
    <property type="project" value="UniProtKB-KW"/>
</dbReference>
<dbReference type="Pfam" id="PF00043">
    <property type="entry name" value="GST_C"/>
    <property type="match status" value="1"/>
</dbReference>
<dbReference type="SUPFAM" id="SSF52833">
    <property type="entry name" value="Thioredoxin-like"/>
    <property type="match status" value="1"/>
</dbReference>
<dbReference type="InterPro" id="IPR036282">
    <property type="entry name" value="Glutathione-S-Trfase_C_sf"/>
</dbReference>
<dbReference type="AlphaFoldDB" id="A0A3L8PYA8"/>
<keyword evidence="2 6" id="KW-0808">Transferase</keyword>
<dbReference type="FunFam" id="3.40.30.10:FF:000039">
    <property type="entry name" value="Glutathione S-transferase domain"/>
    <property type="match status" value="1"/>
</dbReference>
<dbReference type="InterPro" id="IPR004046">
    <property type="entry name" value="GST_C"/>
</dbReference>
<keyword evidence="7" id="KW-1185">Reference proteome</keyword>
<evidence type="ECO:0000256" key="3">
    <source>
        <dbReference type="RuleBase" id="RU003494"/>
    </source>
</evidence>
<evidence type="ECO:0000259" key="4">
    <source>
        <dbReference type="PROSITE" id="PS50404"/>
    </source>
</evidence>
<dbReference type="SFLD" id="SFLDG00358">
    <property type="entry name" value="Main_(cytGST)"/>
    <property type="match status" value="1"/>
</dbReference>
<dbReference type="InterPro" id="IPR010987">
    <property type="entry name" value="Glutathione-S-Trfase_C-like"/>
</dbReference>
<dbReference type="Pfam" id="PF02798">
    <property type="entry name" value="GST_N"/>
    <property type="match status" value="1"/>
</dbReference>
<dbReference type="SUPFAM" id="SSF47616">
    <property type="entry name" value="GST C-terminal domain-like"/>
    <property type="match status" value="1"/>
</dbReference>
<dbReference type="InterPro" id="IPR004045">
    <property type="entry name" value="Glutathione_S-Trfase_N"/>
</dbReference>